<reference evidence="3" key="1">
    <citation type="submission" date="2023-07" db="EMBL/GenBank/DDBJ databases">
        <authorList>
            <consortium name="AG Swart"/>
            <person name="Singh M."/>
            <person name="Singh A."/>
            <person name="Seah K."/>
            <person name="Emmerich C."/>
        </authorList>
    </citation>
    <scope>NUCLEOTIDE SEQUENCE</scope>
    <source>
        <strain evidence="3">DP1</strain>
    </source>
</reference>
<protein>
    <recommendedName>
        <fullName evidence="2">BACK domain-containing protein</fullName>
    </recommendedName>
</protein>
<accession>A0AAD1Y957</accession>
<dbReference type="Pfam" id="PF07707">
    <property type="entry name" value="BACK"/>
    <property type="match status" value="1"/>
</dbReference>
<gene>
    <name evidence="3" type="ORF">ECRASSUSDP1_LOCUS28463</name>
</gene>
<keyword evidence="4" id="KW-1185">Reference proteome</keyword>
<evidence type="ECO:0000256" key="1">
    <source>
        <dbReference type="SAM" id="MobiDB-lite"/>
    </source>
</evidence>
<evidence type="ECO:0000259" key="2">
    <source>
        <dbReference type="Pfam" id="PF07707"/>
    </source>
</evidence>
<dbReference type="EMBL" id="CAMPGE010029374">
    <property type="protein sequence ID" value="CAI2386838.1"/>
    <property type="molecule type" value="Genomic_DNA"/>
</dbReference>
<feature type="region of interest" description="Disordered" evidence="1">
    <location>
        <begin position="692"/>
        <end position="731"/>
    </location>
</feature>
<comment type="caution">
    <text evidence="3">The sequence shown here is derived from an EMBL/GenBank/DDBJ whole genome shotgun (WGS) entry which is preliminary data.</text>
</comment>
<evidence type="ECO:0000313" key="4">
    <source>
        <dbReference type="Proteomes" id="UP001295684"/>
    </source>
</evidence>
<dbReference type="InterPro" id="IPR011705">
    <property type="entry name" value="BACK"/>
</dbReference>
<dbReference type="Gene3D" id="1.25.40.420">
    <property type="match status" value="1"/>
</dbReference>
<feature type="compositionally biased region" description="Basic residues" evidence="1">
    <location>
        <begin position="722"/>
        <end position="731"/>
    </location>
</feature>
<feature type="domain" description="BACK" evidence="2">
    <location>
        <begin position="380"/>
        <end position="454"/>
    </location>
</feature>
<evidence type="ECO:0000313" key="3">
    <source>
        <dbReference type="EMBL" id="CAI2386838.1"/>
    </source>
</evidence>
<sequence>MHQVMTSPNRAEKGSAKMCFSYLSKHRFNDLATSLNKHSVYFKQTLKDIKQEKIRLILPNWASFFAIKVLVKFVSEDLLPKTMDPIEALKVIWLGDYFKISELVFIMIETFIIPQLEPENVIQFINEAYAKLKSIGKNCLLDKSNLISLQGNITTSSVIINREKEEDAWYSLLDKALEFMAQNSPISILKKQSSQMQIPKVILDEICERVHQNSNSIPNHQILKFMCSIKDKEGFPELLSHERRNILEKAEHHGSPILTWEVCDVMDNCLKESDTFVINEKTWTLSAWYIKGSLQISIRHIEQEQTCEMLRTETSYLPSMKGYISIQYKVVVGDTDKFSESNIMSLPPYSKDNCILFNQKYELGEDCKLKIHLHMCLKYTYAALITAISSNFSSHLNNNKISELLGYQTLQMLFKSDDLDVLTEDHVFDAFINWYDGQLQNPELDQLKLNEQIRMLSDSIRWQYVNVTKFTKTLSSRKELCQNMDIRRIYREELKNRLASVDSHFFNNSYSRVSINDKPPRRSYERFIREENAESIINSLADFVLDSHKTEVEAIPLDHRSEIAKVEIGIIEDFDQENMNFNLEPKTRRTTESNFMAKRHKNLDSFFTVNKNSAKSNYKPNGPDVCQDRKKRRLRNSALDNSLHSSLVTDSKKTPTSFKETNIPQDVQKEVSINMGRNFSSSNFCLESSSSKEIEVTKNTGKDTSTERKNNPRIAFLGHETKKFKRPSIIK</sequence>
<dbReference type="AlphaFoldDB" id="A0AAD1Y957"/>
<proteinExistence type="predicted"/>
<organism evidence="3 4">
    <name type="scientific">Euplotes crassus</name>
    <dbReference type="NCBI Taxonomy" id="5936"/>
    <lineage>
        <taxon>Eukaryota</taxon>
        <taxon>Sar</taxon>
        <taxon>Alveolata</taxon>
        <taxon>Ciliophora</taxon>
        <taxon>Intramacronucleata</taxon>
        <taxon>Spirotrichea</taxon>
        <taxon>Hypotrichia</taxon>
        <taxon>Euplotida</taxon>
        <taxon>Euplotidae</taxon>
        <taxon>Moneuplotes</taxon>
    </lineage>
</organism>
<name>A0AAD1Y957_EUPCR</name>
<dbReference type="Proteomes" id="UP001295684">
    <property type="component" value="Unassembled WGS sequence"/>
</dbReference>
<feature type="compositionally biased region" description="Basic and acidic residues" evidence="1">
    <location>
        <begin position="692"/>
        <end position="710"/>
    </location>
</feature>